<protein>
    <recommendedName>
        <fullName evidence="3">Paeninodin family lasso peptide</fullName>
    </recommendedName>
</protein>
<proteinExistence type="predicted"/>
<dbReference type="OrthoDB" id="2913105at2"/>
<dbReference type="RefSeq" id="WP_110046996.1">
    <property type="nucleotide sequence ID" value="NZ_CP054613.1"/>
</dbReference>
<reference evidence="1 2" key="1">
    <citation type="submission" date="2018-05" db="EMBL/GenBank/DDBJ databases">
        <title>Genomic Encyclopedia of Type Strains, Phase III (KMG-III): the genomes of soil and plant-associated and newly described type strains.</title>
        <authorList>
            <person name="Whitman W."/>
        </authorList>
    </citation>
    <scope>NUCLEOTIDE SEQUENCE [LARGE SCALE GENOMIC DNA]</scope>
    <source>
        <strain evidence="1 2">CECT 5696</strain>
    </source>
</reference>
<dbReference type="NCBIfam" id="NF033524">
    <property type="entry name" value="lasso_PadeA_fam"/>
    <property type="match status" value="1"/>
</dbReference>
<evidence type="ECO:0008006" key="3">
    <source>
        <dbReference type="Google" id="ProtNLM"/>
    </source>
</evidence>
<dbReference type="EMBL" id="QGTQ01000034">
    <property type="protein sequence ID" value="PWV93802.1"/>
    <property type="molecule type" value="Genomic_DNA"/>
</dbReference>
<gene>
    <name evidence="1" type="ORF">DFQ01_13441</name>
</gene>
<comment type="caution">
    <text evidence="1">The sequence shown here is derived from an EMBL/GenBank/DDBJ whole genome shotgun (WGS) entry which is preliminary data.</text>
</comment>
<evidence type="ECO:0000313" key="1">
    <source>
        <dbReference type="EMBL" id="PWV93802.1"/>
    </source>
</evidence>
<dbReference type="InterPro" id="IPR049825">
    <property type="entry name" value="Lasso_PadeA-like"/>
</dbReference>
<name>A0A2V2YKK6_9BACL</name>
<keyword evidence="2" id="KW-1185">Reference proteome</keyword>
<evidence type="ECO:0000313" key="2">
    <source>
        <dbReference type="Proteomes" id="UP000246635"/>
    </source>
</evidence>
<organism evidence="1 2">
    <name type="scientific">Paenibacillus cellulosilyticus</name>
    <dbReference type="NCBI Taxonomy" id="375489"/>
    <lineage>
        <taxon>Bacteria</taxon>
        <taxon>Bacillati</taxon>
        <taxon>Bacillota</taxon>
        <taxon>Bacilli</taxon>
        <taxon>Bacillales</taxon>
        <taxon>Paenibacillaceae</taxon>
        <taxon>Paenibacillus</taxon>
    </lineage>
</organism>
<dbReference type="Proteomes" id="UP000246635">
    <property type="component" value="Unassembled WGS sequence"/>
</dbReference>
<accession>A0A2V2YKK6</accession>
<sequence>MSKKNWQAPVVEALEISETMAGAGTKYIDYFFTDKGLELDITDAADPGSTIYGPAPTVTIS</sequence>
<dbReference type="AlphaFoldDB" id="A0A2V2YKK6"/>